<reference evidence="1" key="1">
    <citation type="journal article" date="2020" name="Stud. Mycol.">
        <title>101 Dothideomycetes genomes: a test case for predicting lifestyles and emergence of pathogens.</title>
        <authorList>
            <person name="Haridas S."/>
            <person name="Albert R."/>
            <person name="Binder M."/>
            <person name="Bloem J."/>
            <person name="Labutti K."/>
            <person name="Salamov A."/>
            <person name="Andreopoulos B."/>
            <person name="Baker S."/>
            <person name="Barry K."/>
            <person name="Bills G."/>
            <person name="Bluhm B."/>
            <person name="Cannon C."/>
            <person name="Castanera R."/>
            <person name="Culley D."/>
            <person name="Daum C."/>
            <person name="Ezra D."/>
            <person name="Gonzalez J."/>
            <person name="Henrissat B."/>
            <person name="Kuo A."/>
            <person name="Liang C."/>
            <person name="Lipzen A."/>
            <person name="Lutzoni F."/>
            <person name="Magnuson J."/>
            <person name="Mondo S."/>
            <person name="Nolan M."/>
            <person name="Ohm R."/>
            <person name="Pangilinan J."/>
            <person name="Park H.-J."/>
            <person name="Ramirez L."/>
            <person name="Alfaro M."/>
            <person name="Sun H."/>
            <person name="Tritt A."/>
            <person name="Yoshinaga Y."/>
            <person name="Zwiers L.-H."/>
            <person name="Turgeon B."/>
            <person name="Goodwin S."/>
            <person name="Spatafora J."/>
            <person name="Crous P."/>
            <person name="Grigoriev I."/>
        </authorList>
    </citation>
    <scope>NUCLEOTIDE SEQUENCE</scope>
    <source>
        <strain evidence="1">CBS 122367</strain>
    </source>
</reference>
<protein>
    <submittedName>
        <fullName evidence="1">Uncharacterized protein</fullName>
    </submittedName>
</protein>
<accession>A0A6G1JD21</accession>
<dbReference type="EMBL" id="MU005574">
    <property type="protein sequence ID" value="KAF2688029.1"/>
    <property type="molecule type" value="Genomic_DNA"/>
</dbReference>
<organism evidence="1 2">
    <name type="scientific">Lentithecium fluviatile CBS 122367</name>
    <dbReference type="NCBI Taxonomy" id="1168545"/>
    <lineage>
        <taxon>Eukaryota</taxon>
        <taxon>Fungi</taxon>
        <taxon>Dikarya</taxon>
        <taxon>Ascomycota</taxon>
        <taxon>Pezizomycotina</taxon>
        <taxon>Dothideomycetes</taxon>
        <taxon>Pleosporomycetidae</taxon>
        <taxon>Pleosporales</taxon>
        <taxon>Massarineae</taxon>
        <taxon>Lentitheciaceae</taxon>
        <taxon>Lentithecium</taxon>
    </lineage>
</organism>
<dbReference type="AlphaFoldDB" id="A0A6G1JD21"/>
<proteinExistence type="predicted"/>
<name>A0A6G1JD21_9PLEO</name>
<sequence length="158" mass="17064">MSLPTSSTAWRTRGSAGNLTALRAKVMAKRASRRCEFLRKQVIRPGREFKGTVILSSPADGRATDAVLLADLGSDAHSLTAVYWSDGSKPSRGPEAWCLGAAIVCHPVPPQAFQQSTVTAFSLAPHDGEGVLHPREEARTLGHVHDAWTLLDVLSRRL</sequence>
<evidence type="ECO:0000313" key="2">
    <source>
        <dbReference type="Proteomes" id="UP000799291"/>
    </source>
</evidence>
<evidence type="ECO:0000313" key="1">
    <source>
        <dbReference type="EMBL" id="KAF2688029.1"/>
    </source>
</evidence>
<keyword evidence="2" id="KW-1185">Reference proteome</keyword>
<gene>
    <name evidence="1" type="ORF">K458DRAFT_174485</name>
</gene>
<dbReference type="Proteomes" id="UP000799291">
    <property type="component" value="Unassembled WGS sequence"/>
</dbReference>